<comment type="caution">
    <text evidence="2">The sequence shown here is derived from an EMBL/GenBank/DDBJ whole genome shotgun (WGS) entry which is preliminary data.</text>
</comment>
<evidence type="ECO:0008006" key="4">
    <source>
        <dbReference type="Google" id="ProtNLM"/>
    </source>
</evidence>
<dbReference type="Proteomes" id="UP000256512">
    <property type="component" value="Unassembled WGS sequence"/>
</dbReference>
<evidence type="ECO:0000256" key="1">
    <source>
        <dbReference type="SAM" id="SignalP"/>
    </source>
</evidence>
<keyword evidence="1" id="KW-0732">Signal</keyword>
<keyword evidence="3" id="KW-1185">Reference proteome</keyword>
<feature type="chain" id="PRO_5017767518" description="Outer membrane protein beta-barrel domain-containing protein" evidence="1">
    <location>
        <begin position="20"/>
        <end position="183"/>
    </location>
</feature>
<feature type="signal peptide" evidence="1">
    <location>
        <begin position="1"/>
        <end position="19"/>
    </location>
</feature>
<proteinExistence type="predicted"/>
<evidence type="ECO:0000313" key="2">
    <source>
        <dbReference type="EMBL" id="REC56251.1"/>
    </source>
</evidence>
<evidence type="ECO:0000313" key="3">
    <source>
        <dbReference type="Proteomes" id="UP000256512"/>
    </source>
</evidence>
<accession>A0A3D9BSD7</accession>
<dbReference type="EMBL" id="QNVS01000007">
    <property type="protein sequence ID" value="REC56251.1"/>
    <property type="molecule type" value="Genomic_DNA"/>
</dbReference>
<organism evidence="2 3">
    <name type="scientific">Chryseobacterium piscium</name>
    <dbReference type="NCBI Taxonomy" id="333702"/>
    <lineage>
        <taxon>Bacteria</taxon>
        <taxon>Pseudomonadati</taxon>
        <taxon>Bacteroidota</taxon>
        <taxon>Flavobacteriia</taxon>
        <taxon>Flavobacteriales</taxon>
        <taxon>Weeksellaceae</taxon>
        <taxon>Chryseobacterium group</taxon>
        <taxon>Chryseobacterium</taxon>
    </lineage>
</organism>
<reference evidence="2 3" key="1">
    <citation type="journal article" date="2006" name="Int. J. Syst. Evol. Microbiol.">
        <title>Chryseobacterium piscium sp. nov., isolated from fish of the South Atlantic Ocean off South Africa.</title>
        <authorList>
            <person name="de Beer H."/>
            <person name="Hugo C.J."/>
            <person name="Jooste P.J."/>
            <person name="Vancanneyt M."/>
            <person name="Coenye T."/>
            <person name="Vandamme P."/>
        </authorList>
    </citation>
    <scope>NUCLEOTIDE SEQUENCE [LARGE SCALE GENOMIC DNA]</scope>
    <source>
        <strain evidence="2 3">CCUG 51923</strain>
    </source>
</reference>
<dbReference type="RefSeq" id="WP_034751588.1">
    <property type="nucleotide sequence ID" value="NZ_QNVS01000007.1"/>
</dbReference>
<protein>
    <recommendedName>
        <fullName evidence="4">Outer membrane protein beta-barrel domain-containing protein</fullName>
    </recommendedName>
</protein>
<dbReference type="AlphaFoldDB" id="A0A3D9BSD7"/>
<gene>
    <name evidence="2" type="ORF">DRF62_04085</name>
</gene>
<sequence>MKKQLYLISFALLSIYGMAQDNNVEKNITGAQIGLFGLDFYNETKIANRTTLRLEASLFPAIWGGDLYGKTGFAFYPSFTLQPKYYYNISKRAENGRNTKNNSANYVGLQIRYIPDWFVISNANNVSLSNQVNVIPTYGFRRNFANNFNYEFRAGLGIGTAFTTNNNVTEAVFDLSFKIGYDF</sequence>
<name>A0A3D9BSD7_9FLAO</name>